<evidence type="ECO:0008006" key="5">
    <source>
        <dbReference type="Google" id="ProtNLM"/>
    </source>
</evidence>
<dbReference type="Proteomes" id="UP000696931">
    <property type="component" value="Unassembled WGS sequence"/>
</dbReference>
<accession>A0A933W3S7</accession>
<comment type="caution">
    <text evidence="3">The sequence shown here is derived from an EMBL/GenBank/DDBJ whole genome shotgun (WGS) entry which is preliminary data.</text>
</comment>
<feature type="region of interest" description="Disordered" evidence="1">
    <location>
        <begin position="228"/>
        <end position="259"/>
    </location>
</feature>
<name>A0A933W3S7_UNCEI</name>
<dbReference type="AlphaFoldDB" id="A0A933W3S7"/>
<evidence type="ECO:0000256" key="1">
    <source>
        <dbReference type="SAM" id="MobiDB-lite"/>
    </source>
</evidence>
<keyword evidence="2" id="KW-0812">Transmembrane</keyword>
<evidence type="ECO:0000313" key="3">
    <source>
        <dbReference type="EMBL" id="MBI5170263.1"/>
    </source>
</evidence>
<feature type="transmembrane region" description="Helical" evidence="2">
    <location>
        <begin position="322"/>
        <end position="341"/>
    </location>
</feature>
<reference evidence="3" key="1">
    <citation type="submission" date="2020-07" db="EMBL/GenBank/DDBJ databases">
        <title>Huge and variable diversity of episymbiotic CPR bacteria and DPANN archaea in groundwater ecosystems.</title>
        <authorList>
            <person name="He C.Y."/>
            <person name="Keren R."/>
            <person name="Whittaker M."/>
            <person name="Farag I.F."/>
            <person name="Doudna J."/>
            <person name="Cate J.H.D."/>
            <person name="Banfield J.F."/>
        </authorList>
    </citation>
    <scope>NUCLEOTIDE SEQUENCE</scope>
    <source>
        <strain evidence="3">NC_groundwater_1813_Pr3_B-0.1um_71_17</strain>
    </source>
</reference>
<keyword evidence="2" id="KW-0472">Membrane</keyword>
<gene>
    <name evidence="3" type="ORF">HZA61_12305</name>
</gene>
<sequence length="460" mass="50318">MSGRAGGPFSTRVVVWLVAAASFSLLLAMLFSGFADSLGEPGSAGADSYSWSVLGHRALAEVLARRGHRVVKLRTRHLARVDSTTTVLLAELTIPGPDSLPRWTEHQRWLALHERSAALVVVLPKRTATEDAMHPGWAAGTELLLARAVERAGKDCFDESLTVLRRPSVRETASVDSGAGPRVELTDAQGVLDTEWLEPIVTVDSLVLVAKVKWSRFNTSWDPAPEWVQELQPQDSSATAEDEAYEDEDGKYTQTMDPDLPPVYLVTDPDLLNNGGLGRADHAAWIGAFLDSLPGDAFAFDEVEHGFASEPSLMAELVRPPLVFAFVQALVLAIFLVWSGARRFGKPAAEAAAVNGKRALIDTTAALLAQTGQSWESLRLYHRQTLHAVAEHFLLGPETDVDRLARRLDALSRSRGLSTDVLEWGRTLTAMVGRADDPALVLKAAAEMHHWREEMTHEHR</sequence>
<dbReference type="EMBL" id="JACRIW010000087">
    <property type="protein sequence ID" value="MBI5170263.1"/>
    <property type="molecule type" value="Genomic_DNA"/>
</dbReference>
<feature type="compositionally biased region" description="Acidic residues" evidence="1">
    <location>
        <begin position="240"/>
        <end position="249"/>
    </location>
</feature>
<keyword evidence="2" id="KW-1133">Transmembrane helix</keyword>
<evidence type="ECO:0000256" key="2">
    <source>
        <dbReference type="SAM" id="Phobius"/>
    </source>
</evidence>
<proteinExistence type="predicted"/>
<organism evidence="3 4">
    <name type="scientific">Eiseniibacteriota bacterium</name>
    <dbReference type="NCBI Taxonomy" id="2212470"/>
    <lineage>
        <taxon>Bacteria</taxon>
        <taxon>Candidatus Eiseniibacteriota</taxon>
    </lineage>
</organism>
<evidence type="ECO:0000313" key="4">
    <source>
        <dbReference type="Proteomes" id="UP000696931"/>
    </source>
</evidence>
<protein>
    <recommendedName>
        <fullName evidence="5">DUF4350 domain-containing protein</fullName>
    </recommendedName>
</protein>